<sequence>MGSRLGVAVSDGRLDADGLASELGDDTGPEGELDGQPEVPLTAASASVPDATQPSSVTCRLDTTSAFSSAGIHALSIDVACGA</sequence>
<organism evidence="2 3">
    <name type="scientific">Trebonia kvetii</name>
    <dbReference type="NCBI Taxonomy" id="2480626"/>
    <lineage>
        <taxon>Bacteria</taxon>
        <taxon>Bacillati</taxon>
        <taxon>Actinomycetota</taxon>
        <taxon>Actinomycetes</taxon>
        <taxon>Streptosporangiales</taxon>
        <taxon>Treboniaceae</taxon>
        <taxon>Trebonia</taxon>
    </lineage>
</organism>
<comment type="caution">
    <text evidence="2">The sequence shown here is derived from an EMBL/GenBank/DDBJ whole genome shotgun (WGS) entry which is preliminary data.</text>
</comment>
<reference evidence="2 3" key="1">
    <citation type="submission" date="2018-11" db="EMBL/GenBank/DDBJ databases">
        <title>Trebonia kvetii gen.nov., sp.nov., a novel acidophilic actinobacterium, and proposal of the new actinobacterial family Treboniaceae fam. nov.</title>
        <authorList>
            <person name="Rapoport D."/>
            <person name="Sagova-Mareckova M."/>
            <person name="Sedlacek I."/>
            <person name="Provaznik J."/>
            <person name="Kralova S."/>
            <person name="Pavlinic D."/>
            <person name="Benes V."/>
            <person name="Kopecky J."/>
        </authorList>
    </citation>
    <scope>NUCLEOTIDE SEQUENCE [LARGE SCALE GENOMIC DNA]</scope>
    <source>
        <strain evidence="2 3">15Tr583</strain>
    </source>
</reference>
<dbReference type="AlphaFoldDB" id="A0A6P2BXJ8"/>
<accession>A0A6P2BXJ8</accession>
<dbReference type="EMBL" id="RPFW01000006">
    <property type="protein sequence ID" value="TVZ01913.1"/>
    <property type="molecule type" value="Genomic_DNA"/>
</dbReference>
<evidence type="ECO:0000313" key="2">
    <source>
        <dbReference type="EMBL" id="TVZ01913.1"/>
    </source>
</evidence>
<protein>
    <submittedName>
        <fullName evidence="2">Uncharacterized protein</fullName>
    </submittedName>
</protein>
<evidence type="ECO:0000313" key="3">
    <source>
        <dbReference type="Proteomes" id="UP000460272"/>
    </source>
</evidence>
<dbReference type="Proteomes" id="UP000460272">
    <property type="component" value="Unassembled WGS sequence"/>
</dbReference>
<name>A0A6P2BXJ8_9ACTN</name>
<evidence type="ECO:0000256" key="1">
    <source>
        <dbReference type="SAM" id="MobiDB-lite"/>
    </source>
</evidence>
<feature type="compositionally biased region" description="Acidic residues" evidence="1">
    <location>
        <begin position="23"/>
        <end position="35"/>
    </location>
</feature>
<proteinExistence type="predicted"/>
<feature type="region of interest" description="Disordered" evidence="1">
    <location>
        <begin position="1"/>
        <end position="55"/>
    </location>
</feature>
<keyword evidence="3" id="KW-1185">Reference proteome</keyword>
<gene>
    <name evidence="2" type="ORF">EAS64_31230</name>
</gene>